<protein>
    <submittedName>
        <fullName evidence="2">SMI1/KNR4 family protein</fullName>
    </submittedName>
</protein>
<sequence>MPYQNLNIMYDFGPIDVKVIEIFEQDNKINFPLSYKKLLASHNGVQFIENSFEYSDSNNEVGESSIAFCCFGQGVGGDHIENCQDQDIYGHDRIVVFGLNGCGDYIGFDYRSDVNNPKVVLIYHDQYIKDQHGQPKLKLIEVCDSFDNFLNLLR</sequence>
<dbReference type="SUPFAM" id="SSF160631">
    <property type="entry name" value="SMI1/KNR4-like"/>
    <property type="match status" value="1"/>
</dbReference>
<dbReference type="Pfam" id="PF14568">
    <property type="entry name" value="SUKH_6"/>
    <property type="match status" value="1"/>
</dbReference>
<dbReference type="EMBL" id="PGOZ01000026">
    <property type="protein sequence ID" value="PJI31389.1"/>
    <property type="molecule type" value="Genomic_DNA"/>
</dbReference>
<dbReference type="Proteomes" id="UP000242351">
    <property type="component" value="Unassembled WGS sequence"/>
</dbReference>
<proteinExistence type="predicted"/>
<dbReference type="InterPro" id="IPR018958">
    <property type="entry name" value="Knr4/Smi1-like_dom"/>
</dbReference>
<name>A0A2H9UI56_9GAMM</name>
<gene>
    <name evidence="2" type="ORF">CU320_14145</name>
</gene>
<dbReference type="Gene3D" id="3.40.1580.10">
    <property type="entry name" value="SMI1/KNR4-like"/>
    <property type="match status" value="1"/>
</dbReference>
<comment type="caution">
    <text evidence="2">The sequence shown here is derived from an EMBL/GenBank/DDBJ whole genome shotgun (WGS) entry which is preliminary data.</text>
</comment>
<accession>A0A2H9UI56</accession>
<feature type="domain" description="Knr4/Smi1-like" evidence="1">
    <location>
        <begin position="14"/>
        <end position="152"/>
    </location>
</feature>
<dbReference type="InterPro" id="IPR037883">
    <property type="entry name" value="Knr4/Smi1-like_sf"/>
</dbReference>
<dbReference type="RefSeq" id="WP_100358142.1">
    <property type="nucleotide sequence ID" value="NZ_PGOZ01000026.1"/>
</dbReference>
<evidence type="ECO:0000313" key="3">
    <source>
        <dbReference type="Proteomes" id="UP000242351"/>
    </source>
</evidence>
<organism evidence="2 3">
    <name type="scientific">Acinetobacter pseudolwoffii</name>
    <dbReference type="NCBI Taxonomy" id="2053287"/>
    <lineage>
        <taxon>Bacteria</taxon>
        <taxon>Pseudomonadati</taxon>
        <taxon>Pseudomonadota</taxon>
        <taxon>Gammaproteobacteria</taxon>
        <taxon>Moraxellales</taxon>
        <taxon>Moraxellaceae</taxon>
        <taxon>Acinetobacter</taxon>
    </lineage>
</organism>
<reference evidence="2 3" key="1">
    <citation type="submission" date="2017-11" db="EMBL/GenBank/DDBJ databases">
        <authorList>
            <person name="Han C.G."/>
        </authorList>
    </citation>
    <scope>NUCLEOTIDE SEQUENCE [LARGE SCALE GENOMIC DNA]</scope>
    <source>
        <strain evidence="2 3">ANC 5347</strain>
    </source>
</reference>
<reference evidence="2 3" key="2">
    <citation type="submission" date="2017-12" db="EMBL/GenBank/DDBJ databases">
        <title>Revising the taxonomy of the Acinetobacter lwoffii group: the description of Acinetobacter pseudolwoffii sp. nov. and emended description of Acinetobacter lwoffii.</title>
        <authorList>
            <person name="Nemec A."/>
        </authorList>
    </citation>
    <scope>NUCLEOTIDE SEQUENCE [LARGE SCALE GENOMIC DNA]</scope>
    <source>
        <strain evidence="2 3">ANC 5347</strain>
    </source>
</reference>
<dbReference type="AlphaFoldDB" id="A0A2H9UI56"/>
<evidence type="ECO:0000313" key="2">
    <source>
        <dbReference type="EMBL" id="PJI31389.1"/>
    </source>
</evidence>
<evidence type="ECO:0000259" key="1">
    <source>
        <dbReference type="SMART" id="SM00860"/>
    </source>
</evidence>
<dbReference type="SMART" id="SM00860">
    <property type="entry name" value="SMI1_KNR4"/>
    <property type="match status" value="1"/>
</dbReference>